<reference evidence="2" key="1">
    <citation type="submission" date="2022-11" db="UniProtKB">
        <authorList>
            <consortium name="WormBaseParasite"/>
        </authorList>
    </citation>
    <scope>IDENTIFICATION</scope>
</reference>
<dbReference type="Proteomes" id="UP000887565">
    <property type="component" value="Unplaced"/>
</dbReference>
<proteinExistence type="predicted"/>
<accession>A0A915IXE7</accession>
<name>A0A915IXE7_ROMCU</name>
<organism evidence="1 2">
    <name type="scientific">Romanomermis culicivorax</name>
    <name type="common">Nematode worm</name>
    <dbReference type="NCBI Taxonomy" id="13658"/>
    <lineage>
        <taxon>Eukaryota</taxon>
        <taxon>Metazoa</taxon>
        <taxon>Ecdysozoa</taxon>
        <taxon>Nematoda</taxon>
        <taxon>Enoplea</taxon>
        <taxon>Dorylaimia</taxon>
        <taxon>Mermithida</taxon>
        <taxon>Mermithoidea</taxon>
        <taxon>Mermithidae</taxon>
        <taxon>Romanomermis</taxon>
    </lineage>
</organism>
<protein>
    <submittedName>
        <fullName evidence="2">Uncharacterized protein</fullName>
    </submittedName>
</protein>
<dbReference type="WBParaSite" id="nRc.2.0.1.t18503-RA">
    <property type="protein sequence ID" value="nRc.2.0.1.t18503-RA"/>
    <property type="gene ID" value="nRc.2.0.1.g18503"/>
</dbReference>
<evidence type="ECO:0000313" key="2">
    <source>
        <dbReference type="WBParaSite" id="nRc.2.0.1.t18503-RA"/>
    </source>
</evidence>
<keyword evidence="1" id="KW-1185">Reference proteome</keyword>
<sequence>MFTPTVIFEVEKDLTNEEYGDGESEMFENWMHVRANGRIFKKAVTVMKLVTVMKSTQDMQNLITRKMGA</sequence>
<dbReference type="AlphaFoldDB" id="A0A915IXE7"/>
<evidence type="ECO:0000313" key="1">
    <source>
        <dbReference type="Proteomes" id="UP000887565"/>
    </source>
</evidence>